<keyword evidence="2" id="KW-1185">Reference proteome</keyword>
<dbReference type="EMBL" id="PVZF01000001">
    <property type="protein sequence ID" value="PRY18176.1"/>
    <property type="molecule type" value="Genomic_DNA"/>
</dbReference>
<comment type="caution">
    <text evidence="1">The sequence shown here is derived from an EMBL/GenBank/DDBJ whole genome shotgun (WGS) entry which is preliminary data.</text>
</comment>
<proteinExistence type="predicted"/>
<dbReference type="AlphaFoldDB" id="A0A2T0RAI3"/>
<name>A0A2T0RAI3_9ACTN</name>
<reference evidence="1 2" key="1">
    <citation type="submission" date="2018-03" db="EMBL/GenBank/DDBJ databases">
        <title>Genomic Encyclopedia of Archaeal and Bacterial Type Strains, Phase II (KMG-II): from individual species to whole genera.</title>
        <authorList>
            <person name="Goeker M."/>
        </authorList>
    </citation>
    <scope>NUCLEOTIDE SEQUENCE [LARGE SCALE GENOMIC DNA]</scope>
    <source>
        <strain evidence="1 2">DSM 19711</strain>
    </source>
</reference>
<sequence>MTLDQTEIAAVEITGAIPRLTEATISNLAEHLHASEASIAVTVRTLLDEDVIAQGAPAPTGDATYVTVGGEVV</sequence>
<dbReference type="RefSeq" id="WP_106206459.1">
    <property type="nucleotide sequence ID" value="NZ_PVZF01000001.1"/>
</dbReference>
<dbReference type="Proteomes" id="UP000238083">
    <property type="component" value="Unassembled WGS sequence"/>
</dbReference>
<evidence type="ECO:0000313" key="2">
    <source>
        <dbReference type="Proteomes" id="UP000238083"/>
    </source>
</evidence>
<accession>A0A2T0RAI3</accession>
<evidence type="ECO:0000313" key="1">
    <source>
        <dbReference type="EMBL" id="PRY18176.1"/>
    </source>
</evidence>
<protein>
    <recommendedName>
        <fullName evidence="3">MarR family protein</fullName>
    </recommendedName>
</protein>
<evidence type="ECO:0008006" key="3">
    <source>
        <dbReference type="Google" id="ProtNLM"/>
    </source>
</evidence>
<organism evidence="1 2">
    <name type="scientific">Kineococcus rhizosphaerae</name>
    <dbReference type="NCBI Taxonomy" id="559628"/>
    <lineage>
        <taxon>Bacteria</taxon>
        <taxon>Bacillati</taxon>
        <taxon>Actinomycetota</taxon>
        <taxon>Actinomycetes</taxon>
        <taxon>Kineosporiales</taxon>
        <taxon>Kineosporiaceae</taxon>
        <taxon>Kineococcus</taxon>
    </lineage>
</organism>
<gene>
    <name evidence="1" type="ORF">CLV37_101420</name>
</gene>